<dbReference type="InterPro" id="IPR036291">
    <property type="entry name" value="NAD(P)-bd_dom_sf"/>
</dbReference>
<dbReference type="AlphaFoldDB" id="A0A372MEA2"/>
<reference evidence="6" key="1">
    <citation type="submission" date="2018-08" db="EMBL/GenBank/DDBJ databases">
        <authorList>
            <person name="Grouzdev D.S."/>
            <person name="Krutkina M.S."/>
        </authorList>
    </citation>
    <scope>NUCLEOTIDE SEQUENCE [LARGE SCALE GENOMIC DNA]</scope>
    <source>
        <strain evidence="6">4-11</strain>
    </source>
</reference>
<keyword evidence="6" id="KW-1185">Reference proteome</keyword>
<comment type="caution">
    <text evidence="5">The sequence shown here is derived from an EMBL/GenBank/DDBJ whole genome shotgun (WGS) entry which is preliminary data.</text>
</comment>
<accession>A0A372MEA2</accession>
<keyword evidence="2" id="KW-0560">Oxidoreductase</keyword>
<dbReference type="PANTHER" id="PTHR42789:SF1">
    <property type="entry name" value="D-ISOMER SPECIFIC 2-HYDROXYACID DEHYDROGENASE FAMILY PROTEIN (AFU_ORTHOLOGUE AFUA_6G10090)"/>
    <property type="match status" value="1"/>
</dbReference>
<dbReference type="GO" id="GO:0051287">
    <property type="term" value="F:NAD binding"/>
    <property type="evidence" value="ECO:0007669"/>
    <property type="project" value="InterPro"/>
</dbReference>
<sequence>MEEILTRRKNMDKHLVIADPYPQTLERIFSQETWERLNRIAQVEGPDGDHLDSKRFDELLGQAVAVIGQSPMPKERLDKAPNLRVIFNVEGNFYQNIDYAECFRRNIRVLNCGAVYARPVAEMALGMALDLARGITWEHMRFREGTERYVLEGNHNAQMLTGASVGLIGFGLLGRSLRPLLTPFRCRVQVYDPWLPESVIREHDCIPASLDEVLSTNDFIFILAGVTNENKGFLGKREFDLIRPNANVMLMSRAAIVDFDEFTAQVAKGKFKASTDVFPTEPCAADHPIRNAEHVILSPHRAGGIPQAFHMIGEILVDDFELIMRNLAPVRMQPAQPEIVQRLASKPVK</sequence>
<evidence type="ECO:0000313" key="5">
    <source>
        <dbReference type="EMBL" id="RFU93783.1"/>
    </source>
</evidence>
<dbReference type="GO" id="GO:0016616">
    <property type="term" value="F:oxidoreductase activity, acting on the CH-OH group of donors, NAD or NADP as acceptor"/>
    <property type="evidence" value="ECO:0007669"/>
    <property type="project" value="InterPro"/>
</dbReference>
<keyword evidence="3" id="KW-0520">NAD</keyword>
<evidence type="ECO:0000259" key="4">
    <source>
        <dbReference type="Pfam" id="PF02826"/>
    </source>
</evidence>
<dbReference type="SUPFAM" id="SSF51735">
    <property type="entry name" value="NAD(P)-binding Rossmann-fold domains"/>
    <property type="match status" value="1"/>
</dbReference>
<evidence type="ECO:0000256" key="1">
    <source>
        <dbReference type="ARBA" id="ARBA00005854"/>
    </source>
</evidence>
<gene>
    <name evidence="5" type="ORF">DYP60_13070</name>
</gene>
<comment type="similarity">
    <text evidence="1">Belongs to the D-isomer specific 2-hydroxyacid dehydrogenase family.</text>
</comment>
<dbReference type="InterPro" id="IPR050857">
    <property type="entry name" value="D-2-hydroxyacid_DH"/>
</dbReference>
<dbReference type="EMBL" id="QUWK01000019">
    <property type="protein sequence ID" value="RFU93783.1"/>
    <property type="molecule type" value="Genomic_DNA"/>
</dbReference>
<evidence type="ECO:0000256" key="2">
    <source>
        <dbReference type="ARBA" id="ARBA00023002"/>
    </source>
</evidence>
<feature type="domain" description="D-isomer specific 2-hydroxyacid dehydrogenase NAD-binding" evidence="4">
    <location>
        <begin position="125"/>
        <end position="302"/>
    </location>
</feature>
<dbReference type="CDD" id="cd12167">
    <property type="entry name" value="2-Hacid_dh_8"/>
    <property type="match status" value="1"/>
</dbReference>
<organism evidence="5 6">
    <name type="scientific">Sphaerochaeta halotolerans</name>
    <dbReference type="NCBI Taxonomy" id="2293840"/>
    <lineage>
        <taxon>Bacteria</taxon>
        <taxon>Pseudomonadati</taxon>
        <taxon>Spirochaetota</taxon>
        <taxon>Spirochaetia</taxon>
        <taxon>Spirochaetales</taxon>
        <taxon>Sphaerochaetaceae</taxon>
        <taxon>Sphaerochaeta</taxon>
    </lineage>
</organism>
<dbReference type="InterPro" id="IPR006140">
    <property type="entry name" value="D-isomer_DH_NAD-bd"/>
</dbReference>
<dbReference type="Gene3D" id="3.40.50.720">
    <property type="entry name" value="NAD(P)-binding Rossmann-like Domain"/>
    <property type="match status" value="2"/>
</dbReference>
<evidence type="ECO:0000313" key="6">
    <source>
        <dbReference type="Proteomes" id="UP000264002"/>
    </source>
</evidence>
<dbReference type="Proteomes" id="UP000264002">
    <property type="component" value="Unassembled WGS sequence"/>
</dbReference>
<name>A0A372MEA2_9SPIR</name>
<dbReference type="Pfam" id="PF02826">
    <property type="entry name" value="2-Hacid_dh_C"/>
    <property type="match status" value="1"/>
</dbReference>
<dbReference type="PANTHER" id="PTHR42789">
    <property type="entry name" value="D-ISOMER SPECIFIC 2-HYDROXYACID DEHYDROGENASE FAMILY PROTEIN (AFU_ORTHOLOGUE AFUA_6G10090)"/>
    <property type="match status" value="1"/>
</dbReference>
<reference evidence="5 6" key="2">
    <citation type="submission" date="2018-09" db="EMBL/GenBank/DDBJ databases">
        <title>Genome of Sphaerochaeta halotolerans strain 4-11.</title>
        <authorList>
            <person name="Nazina T.N."/>
            <person name="Sokolova D.S."/>
        </authorList>
    </citation>
    <scope>NUCLEOTIDE SEQUENCE [LARGE SCALE GENOMIC DNA]</scope>
    <source>
        <strain evidence="5 6">4-11</strain>
    </source>
</reference>
<dbReference type="SUPFAM" id="SSF52283">
    <property type="entry name" value="Formate/glycerate dehydrogenase catalytic domain-like"/>
    <property type="match status" value="1"/>
</dbReference>
<evidence type="ECO:0000256" key="3">
    <source>
        <dbReference type="ARBA" id="ARBA00023027"/>
    </source>
</evidence>
<proteinExistence type="inferred from homology"/>
<protein>
    <submittedName>
        <fullName evidence="5">Hydroxyacid dehydrogenase</fullName>
    </submittedName>
</protein>